<name>A0A8S5PB72_9CAUD</name>
<protein>
    <submittedName>
        <fullName evidence="2">Uncharacterized protein</fullName>
    </submittedName>
</protein>
<evidence type="ECO:0000256" key="1">
    <source>
        <dbReference type="SAM" id="MobiDB-lite"/>
    </source>
</evidence>
<evidence type="ECO:0000313" key="2">
    <source>
        <dbReference type="EMBL" id="DAE04218.1"/>
    </source>
</evidence>
<feature type="compositionally biased region" description="Low complexity" evidence="1">
    <location>
        <begin position="26"/>
        <end position="40"/>
    </location>
</feature>
<dbReference type="EMBL" id="BK015384">
    <property type="protein sequence ID" value="DAE04218.1"/>
    <property type="molecule type" value="Genomic_DNA"/>
</dbReference>
<sequence length="68" mass="7835">MPISATYQDSNQPNKHPSSSNLTDKSSMSECRNSESSPQRQRSKQPRRNFWKIFVIKTVAHFCSFVNS</sequence>
<reference evidence="2" key="1">
    <citation type="journal article" date="2021" name="Proc. Natl. Acad. Sci. U.S.A.">
        <title>A Catalog of Tens of Thousands of Viruses from Human Metagenomes Reveals Hidden Associations with Chronic Diseases.</title>
        <authorList>
            <person name="Tisza M.J."/>
            <person name="Buck C.B."/>
        </authorList>
    </citation>
    <scope>NUCLEOTIDE SEQUENCE</scope>
    <source>
        <strain evidence="2">CtmpG14</strain>
    </source>
</reference>
<proteinExistence type="predicted"/>
<feature type="region of interest" description="Disordered" evidence="1">
    <location>
        <begin position="1"/>
        <end position="48"/>
    </location>
</feature>
<accession>A0A8S5PB72</accession>
<feature type="compositionally biased region" description="Polar residues" evidence="1">
    <location>
        <begin position="1"/>
        <end position="25"/>
    </location>
</feature>
<organism evidence="2">
    <name type="scientific">Siphoviridae sp. ctmpG14</name>
    <dbReference type="NCBI Taxonomy" id="2825654"/>
    <lineage>
        <taxon>Viruses</taxon>
        <taxon>Duplodnaviria</taxon>
        <taxon>Heunggongvirae</taxon>
        <taxon>Uroviricota</taxon>
        <taxon>Caudoviricetes</taxon>
    </lineage>
</organism>